<protein>
    <recommendedName>
        <fullName evidence="1">non-specific serine/threonine protein kinase</fullName>
        <ecNumber evidence="1">2.7.11.1</ecNumber>
    </recommendedName>
</protein>
<evidence type="ECO:0000256" key="2">
    <source>
        <dbReference type="ARBA" id="ARBA00022527"/>
    </source>
</evidence>
<gene>
    <name evidence="10" type="ORF">O181_021089</name>
</gene>
<dbReference type="GO" id="GO:0004674">
    <property type="term" value="F:protein serine/threonine kinase activity"/>
    <property type="evidence" value="ECO:0007669"/>
    <property type="project" value="UniProtKB-KW"/>
</dbReference>
<organism evidence="10 11">
    <name type="scientific">Austropuccinia psidii MF-1</name>
    <dbReference type="NCBI Taxonomy" id="1389203"/>
    <lineage>
        <taxon>Eukaryota</taxon>
        <taxon>Fungi</taxon>
        <taxon>Dikarya</taxon>
        <taxon>Basidiomycota</taxon>
        <taxon>Pucciniomycotina</taxon>
        <taxon>Pucciniomycetes</taxon>
        <taxon>Pucciniales</taxon>
        <taxon>Sphaerophragmiaceae</taxon>
        <taxon>Austropuccinia</taxon>
    </lineage>
</organism>
<dbReference type="GO" id="GO:0005524">
    <property type="term" value="F:ATP binding"/>
    <property type="evidence" value="ECO:0007669"/>
    <property type="project" value="UniProtKB-KW"/>
</dbReference>
<keyword evidence="3" id="KW-0808">Transferase</keyword>
<keyword evidence="2" id="KW-0723">Serine/threonine-protein kinase</keyword>
<accession>A0A9Q3GWC1</accession>
<dbReference type="GO" id="GO:0035861">
    <property type="term" value="C:site of double-strand break"/>
    <property type="evidence" value="ECO:0007669"/>
    <property type="project" value="TreeGrafter"/>
</dbReference>
<dbReference type="PROSITE" id="PS00108">
    <property type="entry name" value="PROTEIN_KINASE_ST"/>
    <property type="match status" value="1"/>
</dbReference>
<sequence length="538" mass="60192">MSQKAYANSPYPLIKGYSIGQDIAEGGFSRVYKAFNPNAPPPCIAAIKVISLLDRSSNPTLDELGYKRIKKEIKVHQVLKHNNILELIDSVEDQKGIPSRNIPPAFYIILEYAVGGDLFDQLVPDVGLYNDYEVIHFFFRQLMSGIHFCHSKGVVHRDLKPENLLLDGRGNLLISDFGLCSIYKHNGKERLLTEICGSAPYAAPELAFGKPYHGPSIDMWSAGIILYVLLVGNTPWDTPTTESPEFAAYVNGVIWESDPWCRISPELKDLLKQLMNLDPELRITMSQLIRNPWFKLQNPLMGPDGLTKFGTNLALRLAKQRGELQDDQNDGDEVKKLTSELENFTPLLEGSGNIQLSQEVARSQLGTRFINDMNMNPSQPFSCTVRLFTADPILASQKMQHANLSTMFISESPIGTLIEAFTKALEHLGIKHAVKPLNPEMESGSPQNDSQLGVKISVSFTDNRKQRMMGSLRIEPIGTTDLAAQTHDDGMDVDENTRSISLPKWGVVFKRQKGDVLQWKKKYEELVHLLPSGMVVSR</sequence>
<dbReference type="FunFam" id="1.10.510.10:FF:000707">
    <property type="entry name" value="CAMK/CAMKL/CHK1 protein kinase"/>
    <property type="match status" value="1"/>
</dbReference>
<dbReference type="EC" id="2.7.11.1" evidence="1"/>
<dbReference type="AlphaFoldDB" id="A0A9Q3GWC1"/>
<evidence type="ECO:0000256" key="8">
    <source>
        <dbReference type="ARBA" id="ARBA00048679"/>
    </source>
</evidence>
<dbReference type="PANTHER" id="PTHR43895">
    <property type="entry name" value="CALCIUM/CALMODULIN-DEPENDENT PROTEIN KINASE KINASE-RELATED"/>
    <property type="match status" value="1"/>
</dbReference>
<dbReference type="GO" id="GO:0005634">
    <property type="term" value="C:nucleus"/>
    <property type="evidence" value="ECO:0007669"/>
    <property type="project" value="TreeGrafter"/>
</dbReference>
<name>A0A9Q3GWC1_9BASI</name>
<evidence type="ECO:0000259" key="9">
    <source>
        <dbReference type="PROSITE" id="PS50011"/>
    </source>
</evidence>
<dbReference type="EMBL" id="AVOT02006363">
    <property type="protein sequence ID" value="MBW0481374.1"/>
    <property type="molecule type" value="Genomic_DNA"/>
</dbReference>
<proteinExistence type="predicted"/>
<dbReference type="GO" id="GO:0005737">
    <property type="term" value="C:cytoplasm"/>
    <property type="evidence" value="ECO:0007669"/>
    <property type="project" value="TreeGrafter"/>
</dbReference>
<keyword evidence="4" id="KW-0547">Nucleotide-binding</keyword>
<dbReference type="InterPro" id="IPR011009">
    <property type="entry name" value="Kinase-like_dom_sf"/>
</dbReference>
<dbReference type="InterPro" id="IPR000719">
    <property type="entry name" value="Prot_kinase_dom"/>
</dbReference>
<dbReference type="GO" id="GO:0007095">
    <property type="term" value="P:mitotic G2 DNA damage checkpoint signaling"/>
    <property type="evidence" value="ECO:0007669"/>
    <property type="project" value="TreeGrafter"/>
</dbReference>
<evidence type="ECO:0000256" key="5">
    <source>
        <dbReference type="ARBA" id="ARBA00022777"/>
    </source>
</evidence>
<dbReference type="Proteomes" id="UP000765509">
    <property type="component" value="Unassembled WGS sequence"/>
</dbReference>
<keyword evidence="6" id="KW-0067">ATP-binding</keyword>
<evidence type="ECO:0000256" key="1">
    <source>
        <dbReference type="ARBA" id="ARBA00012513"/>
    </source>
</evidence>
<reference evidence="10" key="1">
    <citation type="submission" date="2021-03" db="EMBL/GenBank/DDBJ databases">
        <title>Draft genome sequence of rust myrtle Austropuccinia psidii MF-1, a brazilian biotype.</title>
        <authorList>
            <person name="Quecine M.C."/>
            <person name="Pachon D.M.R."/>
            <person name="Bonatelli M.L."/>
            <person name="Correr F.H."/>
            <person name="Franceschini L.M."/>
            <person name="Leite T.F."/>
            <person name="Margarido G.R.A."/>
            <person name="Almeida C.A."/>
            <person name="Ferrarezi J.A."/>
            <person name="Labate C.A."/>
        </authorList>
    </citation>
    <scope>NUCLEOTIDE SEQUENCE</scope>
    <source>
        <strain evidence="10">MF-1</strain>
    </source>
</reference>
<evidence type="ECO:0000256" key="3">
    <source>
        <dbReference type="ARBA" id="ARBA00022679"/>
    </source>
</evidence>
<comment type="catalytic activity">
    <reaction evidence="7">
        <text>L-threonyl-[protein] + ATP = O-phospho-L-threonyl-[protein] + ADP + H(+)</text>
        <dbReference type="Rhea" id="RHEA:46608"/>
        <dbReference type="Rhea" id="RHEA-COMP:11060"/>
        <dbReference type="Rhea" id="RHEA-COMP:11605"/>
        <dbReference type="ChEBI" id="CHEBI:15378"/>
        <dbReference type="ChEBI" id="CHEBI:30013"/>
        <dbReference type="ChEBI" id="CHEBI:30616"/>
        <dbReference type="ChEBI" id="CHEBI:61977"/>
        <dbReference type="ChEBI" id="CHEBI:456216"/>
        <dbReference type="EC" id="2.7.11.1"/>
    </reaction>
</comment>
<evidence type="ECO:0000313" key="10">
    <source>
        <dbReference type="EMBL" id="MBW0481374.1"/>
    </source>
</evidence>
<dbReference type="InterPro" id="IPR008271">
    <property type="entry name" value="Ser/Thr_kinase_AS"/>
</dbReference>
<dbReference type="OrthoDB" id="539158at2759"/>
<evidence type="ECO:0000256" key="6">
    <source>
        <dbReference type="ARBA" id="ARBA00022840"/>
    </source>
</evidence>
<comment type="catalytic activity">
    <reaction evidence="8">
        <text>L-seryl-[protein] + ATP = O-phospho-L-seryl-[protein] + ADP + H(+)</text>
        <dbReference type="Rhea" id="RHEA:17989"/>
        <dbReference type="Rhea" id="RHEA-COMP:9863"/>
        <dbReference type="Rhea" id="RHEA-COMP:11604"/>
        <dbReference type="ChEBI" id="CHEBI:15378"/>
        <dbReference type="ChEBI" id="CHEBI:29999"/>
        <dbReference type="ChEBI" id="CHEBI:30616"/>
        <dbReference type="ChEBI" id="CHEBI:83421"/>
        <dbReference type="ChEBI" id="CHEBI:456216"/>
        <dbReference type="EC" id="2.7.11.1"/>
    </reaction>
</comment>
<evidence type="ECO:0000313" key="11">
    <source>
        <dbReference type="Proteomes" id="UP000765509"/>
    </source>
</evidence>
<dbReference type="Pfam" id="PF00069">
    <property type="entry name" value="Pkinase"/>
    <property type="match status" value="1"/>
</dbReference>
<dbReference type="PANTHER" id="PTHR43895:SF32">
    <property type="entry name" value="SERINE_THREONINE-PROTEIN KINASE CHK1"/>
    <property type="match status" value="1"/>
</dbReference>
<evidence type="ECO:0000256" key="7">
    <source>
        <dbReference type="ARBA" id="ARBA00047899"/>
    </source>
</evidence>
<dbReference type="SUPFAM" id="SSF56112">
    <property type="entry name" value="Protein kinase-like (PK-like)"/>
    <property type="match status" value="1"/>
</dbReference>
<dbReference type="PROSITE" id="PS50011">
    <property type="entry name" value="PROTEIN_KINASE_DOM"/>
    <property type="match status" value="1"/>
</dbReference>
<evidence type="ECO:0000256" key="4">
    <source>
        <dbReference type="ARBA" id="ARBA00022741"/>
    </source>
</evidence>
<comment type="caution">
    <text evidence="10">The sequence shown here is derived from an EMBL/GenBank/DDBJ whole genome shotgun (WGS) entry which is preliminary data.</text>
</comment>
<keyword evidence="11" id="KW-1185">Reference proteome</keyword>
<dbReference type="SMART" id="SM00220">
    <property type="entry name" value="S_TKc"/>
    <property type="match status" value="1"/>
</dbReference>
<dbReference type="Gene3D" id="1.10.510.10">
    <property type="entry name" value="Transferase(Phosphotransferase) domain 1"/>
    <property type="match status" value="1"/>
</dbReference>
<feature type="domain" description="Protein kinase" evidence="9">
    <location>
        <begin position="17"/>
        <end position="294"/>
    </location>
</feature>
<keyword evidence="5" id="KW-0418">Kinase</keyword>